<feature type="domain" description="HTH gntR-type" evidence="4">
    <location>
        <begin position="6"/>
        <end position="74"/>
    </location>
</feature>
<gene>
    <name evidence="5" type="primary">lutR_2</name>
    <name evidence="5" type="ORF">TRN7648_03338</name>
</gene>
<dbReference type="SUPFAM" id="SSF46785">
    <property type="entry name" value="Winged helix' DNA-binding domain"/>
    <property type="match status" value="1"/>
</dbReference>
<dbReference type="Gene3D" id="1.20.120.530">
    <property type="entry name" value="GntR ligand-binding domain-like"/>
    <property type="match status" value="1"/>
</dbReference>
<organism evidence="5 6">
    <name type="scientific">Tropicibacter naphthalenivorans</name>
    <dbReference type="NCBI Taxonomy" id="441103"/>
    <lineage>
        <taxon>Bacteria</taxon>
        <taxon>Pseudomonadati</taxon>
        <taxon>Pseudomonadota</taxon>
        <taxon>Alphaproteobacteria</taxon>
        <taxon>Rhodobacterales</taxon>
        <taxon>Roseobacteraceae</taxon>
        <taxon>Tropicibacter</taxon>
    </lineage>
</organism>
<keyword evidence="2" id="KW-0238">DNA-binding</keyword>
<dbReference type="AlphaFoldDB" id="A0A0P1GYC6"/>
<evidence type="ECO:0000259" key="4">
    <source>
        <dbReference type="PROSITE" id="PS50949"/>
    </source>
</evidence>
<keyword evidence="1" id="KW-0805">Transcription regulation</keyword>
<dbReference type="OrthoDB" id="9800645at2"/>
<dbReference type="RefSeq" id="WP_058248780.1">
    <property type="nucleotide sequence ID" value="NZ_CYSE01000007.1"/>
</dbReference>
<dbReference type="InterPro" id="IPR036388">
    <property type="entry name" value="WH-like_DNA-bd_sf"/>
</dbReference>
<dbReference type="STRING" id="441103.TRN7648_03338"/>
<keyword evidence="3" id="KW-0804">Transcription</keyword>
<dbReference type="PROSITE" id="PS50949">
    <property type="entry name" value="HTH_GNTR"/>
    <property type="match status" value="1"/>
</dbReference>
<dbReference type="InterPro" id="IPR008920">
    <property type="entry name" value="TF_FadR/GntR_C"/>
</dbReference>
<name>A0A0P1GYC6_9RHOB</name>
<dbReference type="InterPro" id="IPR000524">
    <property type="entry name" value="Tscrpt_reg_HTH_GntR"/>
</dbReference>
<dbReference type="InterPro" id="IPR011711">
    <property type="entry name" value="GntR_C"/>
</dbReference>
<accession>A0A0P1GYC6</accession>
<dbReference type="EMBL" id="CYSE01000007">
    <property type="protein sequence ID" value="CUH81149.1"/>
    <property type="molecule type" value="Genomic_DNA"/>
</dbReference>
<dbReference type="SUPFAM" id="SSF48008">
    <property type="entry name" value="GntR ligand-binding domain-like"/>
    <property type="match status" value="1"/>
</dbReference>
<reference evidence="5 6" key="1">
    <citation type="submission" date="2015-09" db="EMBL/GenBank/DDBJ databases">
        <authorList>
            <consortium name="Swine Surveillance"/>
        </authorList>
    </citation>
    <scope>NUCLEOTIDE SEQUENCE [LARGE SCALE GENOMIC DNA]</scope>
    <source>
        <strain evidence="5 6">CECT 7648</strain>
    </source>
</reference>
<dbReference type="PANTHER" id="PTHR43537">
    <property type="entry name" value="TRANSCRIPTIONAL REGULATOR, GNTR FAMILY"/>
    <property type="match status" value="1"/>
</dbReference>
<evidence type="ECO:0000256" key="2">
    <source>
        <dbReference type="ARBA" id="ARBA00023125"/>
    </source>
</evidence>
<dbReference type="InterPro" id="IPR036390">
    <property type="entry name" value="WH_DNA-bd_sf"/>
</dbReference>
<protein>
    <submittedName>
        <fullName evidence="5">L-lactate utilization operon repressor</fullName>
    </submittedName>
</protein>
<dbReference type="SMART" id="SM00895">
    <property type="entry name" value="FCD"/>
    <property type="match status" value="1"/>
</dbReference>
<dbReference type="SMART" id="SM00345">
    <property type="entry name" value="HTH_GNTR"/>
    <property type="match status" value="1"/>
</dbReference>
<evidence type="ECO:0000256" key="1">
    <source>
        <dbReference type="ARBA" id="ARBA00023015"/>
    </source>
</evidence>
<dbReference type="Pfam" id="PF07729">
    <property type="entry name" value="FCD"/>
    <property type="match status" value="1"/>
</dbReference>
<dbReference type="GO" id="GO:0003700">
    <property type="term" value="F:DNA-binding transcription factor activity"/>
    <property type="evidence" value="ECO:0007669"/>
    <property type="project" value="InterPro"/>
</dbReference>
<dbReference type="Gene3D" id="1.10.10.10">
    <property type="entry name" value="Winged helix-like DNA-binding domain superfamily/Winged helix DNA-binding domain"/>
    <property type="match status" value="1"/>
</dbReference>
<dbReference type="Proteomes" id="UP000054935">
    <property type="component" value="Unassembled WGS sequence"/>
</dbReference>
<evidence type="ECO:0000313" key="6">
    <source>
        <dbReference type="Proteomes" id="UP000054935"/>
    </source>
</evidence>
<dbReference type="GO" id="GO:0003677">
    <property type="term" value="F:DNA binding"/>
    <property type="evidence" value="ECO:0007669"/>
    <property type="project" value="UniProtKB-KW"/>
</dbReference>
<evidence type="ECO:0000256" key="3">
    <source>
        <dbReference type="ARBA" id="ARBA00023163"/>
    </source>
</evidence>
<dbReference type="Pfam" id="PF00392">
    <property type="entry name" value="GntR"/>
    <property type="match status" value="1"/>
</dbReference>
<dbReference type="PANTHER" id="PTHR43537:SF5">
    <property type="entry name" value="UXU OPERON TRANSCRIPTIONAL REGULATOR"/>
    <property type="match status" value="1"/>
</dbReference>
<evidence type="ECO:0000313" key="5">
    <source>
        <dbReference type="EMBL" id="CUH81149.1"/>
    </source>
</evidence>
<proteinExistence type="predicted"/>
<sequence length="233" mass="25202">MPETAASLPEIAMQGIRDLIRTQGLRPGDALPSESALAAHLGVSRPITREALRGLATLRILDIGGSRRARVAMPDAGPLALVLNHATQANSLTIQQILDVRRSLEMRTVSLAALRRSDAQAKDLLDLTAAMLKALQGGHTDLMELDIRFHATIAAASGNPLYAMLVDSLSDITRQTWTIGWHARSTYDNRLENIKCHERIATAILAQNATRAETAMSDHFDSAITTLLRAGVT</sequence>
<keyword evidence="6" id="KW-1185">Reference proteome</keyword>